<dbReference type="AlphaFoldDB" id="A0AA88CP28"/>
<keyword evidence="3" id="KW-1185">Reference proteome</keyword>
<reference evidence="2" key="1">
    <citation type="submission" date="2023-07" db="EMBL/GenBank/DDBJ databases">
        <title>draft genome sequence of fig (Ficus carica).</title>
        <authorList>
            <person name="Takahashi T."/>
            <person name="Nishimura K."/>
        </authorList>
    </citation>
    <scope>NUCLEOTIDE SEQUENCE</scope>
</reference>
<evidence type="ECO:0000313" key="3">
    <source>
        <dbReference type="Proteomes" id="UP001187192"/>
    </source>
</evidence>
<sequence>MSSLSNPSQPSSSPSLANPLVTSSPKSSPQVSTTQSSSNFSSEKLLPQFKPTSSKKTTKKKYQQWKSNPVPSNPSTKKLPPTSEVTTKGENLRGREDYVCVEKDDSLPMHLILEDIREYIENDIVPEVL</sequence>
<name>A0AA88CP28_FICCA</name>
<dbReference type="EMBL" id="BTGU01008085">
    <property type="protein sequence ID" value="GMN24027.1"/>
    <property type="molecule type" value="Genomic_DNA"/>
</dbReference>
<evidence type="ECO:0000256" key="1">
    <source>
        <dbReference type="SAM" id="MobiDB-lite"/>
    </source>
</evidence>
<dbReference type="Proteomes" id="UP001187192">
    <property type="component" value="Unassembled WGS sequence"/>
</dbReference>
<feature type="region of interest" description="Disordered" evidence="1">
    <location>
        <begin position="1"/>
        <end position="91"/>
    </location>
</feature>
<protein>
    <submittedName>
        <fullName evidence="2">Uncharacterized protein</fullName>
    </submittedName>
</protein>
<organism evidence="2 3">
    <name type="scientific">Ficus carica</name>
    <name type="common">Common fig</name>
    <dbReference type="NCBI Taxonomy" id="3494"/>
    <lineage>
        <taxon>Eukaryota</taxon>
        <taxon>Viridiplantae</taxon>
        <taxon>Streptophyta</taxon>
        <taxon>Embryophyta</taxon>
        <taxon>Tracheophyta</taxon>
        <taxon>Spermatophyta</taxon>
        <taxon>Magnoliopsida</taxon>
        <taxon>eudicotyledons</taxon>
        <taxon>Gunneridae</taxon>
        <taxon>Pentapetalae</taxon>
        <taxon>rosids</taxon>
        <taxon>fabids</taxon>
        <taxon>Rosales</taxon>
        <taxon>Moraceae</taxon>
        <taxon>Ficeae</taxon>
        <taxon>Ficus</taxon>
    </lineage>
</organism>
<feature type="compositionally biased region" description="Low complexity" evidence="1">
    <location>
        <begin position="1"/>
        <end position="55"/>
    </location>
</feature>
<gene>
    <name evidence="2" type="ORF">TIFTF001_050302</name>
</gene>
<accession>A0AA88CP28</accession>
<comment type="caution">
    <text evidence="2">The sequence shown here is derived from an EMBL/GenBank/DDBJ whole genome shotgun (WGS) entry which is preliminary data.</text>
</comment>
<feature type="non-terminal residue" evidence="2">
    <location>
        <position position="1"/>
    </location>
</feature>
<proteinExistence type="predicted"/>
<evidence type="ECO:0000313" key="2">
    <source>
        <dbReference type="EMBL" id="GMN24027.1"/>
    </source>
</evidence>